<name>A0ABD5UL32_9EURY</name>
<protein>
    <submittedName>
        <fullName evidence="1">Uncharacterized protein</fullName>
    </submittedName>
</protein>
<sequence length="88" mass="9420">MGEHRYNGFAALQELPETLTDETPHTDGEFGGHHLLKVESGDQFETAQEALEAVTGNKKACKPTWGDVKVCNGYVVGVGSQLQGCDNG</sequence>
<keyword evidence="2" id="KW-1185">Reference proteome</keyword>
<evidence type="ECO:0000313" key="2">
    <source>
        <dbReference type="Proteomes" id="UP001596333"/>
    </source>
</evidence>
<comment type="caution">
    <text evidence="1">The sequence shown here is derived from an EMBL/GenBank/DDBJ whole genome shotgun (WGS) entry which is preliminary data.</text>
</comment>
<dbReference type="RefSeq" id="WP_379765477.1">
    <property type="nucleotide sequence ID" value="NZ_JBHSXI010000004.1"/>
</dbReference>
<accession>A0ABD5UL32</accession>
<proteinExistence type="predicted"/>
<dbReference type="Proteomes" id="UP001596333">
    <property type="component" value="Unassembled WGS sequence"/>
</dbReference>
<evidence type="ECO:0000313" key="1">
    <source>
        <dbReference type="EMBL" id="MFC6888463.1"/>
    </source>
</evidence>
<dbReference type="EMBL" id="JBHSXI010000004">
    <property type="protein sequence ID" value="MFC6888463.1"/>
    <property type="molecule type" value="Genomic_DNA"/>
</dbReference>
<organism evidence="1 2">
    <name type="scientific">Halorubrum trueperi</name>
    <dbReference type="NCBI Taxonomy" id="2004704"/>
    <lineage>
        <taxon>Archaea</taxon>
        <taxon>Methanobacteriati</taxon>
        <taxon>Methanobacteriota</taxon>
        <taxon>Stenosarchaea group</taxon>
        <taxon>Halobacteria</taxon>
        <taxon>Halobacteriales</taxon>
        <taxon>Haloferacaceae</taxon>
        <taxon>Halorubrum</taxon>
    </lineage>
</organism>
<gene>
    <name evidence="1" type="ORF">ACFQEY_05320</name>
</gene>
<dbReference type="AlphaFoldDB" id="A0ABD5UL32"/>
<reference evidence="1 2" key="1">
    <citation type="journal article" date="2019" name="Int. J. Syst. Evol. Microbiol.">
        <title>The Global Catalogue of Microorganisms (GCM) 10K type strain sequencing project: providing services to taxonomists for standard genome sequencing and annotation.</title>
        <authorList>
            <consortium name="The Broad Institute Genomics Platform"/>
            <consortium name="The Broad Institute Genome Sequencing Center for Infectious Disease"/>
            <person name="Wu L."/>
            <person name="Ma J."/>
        </authorList>
    </citation>
    <scope>NUCLEOTIDE SEQUENCE [LARGE SCALE GENOMIC DNA]</scope>
    <source>
        <strain evidence="1 2">Y73</strain>
    </source>
</reference>